<keyword evidence="2" id="KW-1185">Reference proteome</keyword>
<accession>A0A239IPG5</accession>
<name>A0A239IPG5_9ACTN</name>
<reference evidence="1 2" key="1">
    <citation type="submission" date="2017-06" db="EMBL/GenBank/DDBJ databases">
        <authorList>
            <person name="Kim H.J."/>
            <person name="Triplett B.A."/>
        </authorList>
    </citation>
    <scope>NUCLEOTIDE SEQUENCE [LARGE SCALE GENOMIC DNA]</scope>
    <source>
        <strain evidence="1 2">DSM 43151</strain>
    </source>
</reference>
<proteinExistence type="predicted"/>
<evidence type="ECO:0000313" key="2">
    <source>
        <dbReference type="Proteomes" id="UP000198415"/>
    </source>
</evidence>
<dbReference type="Proteomes" id="UP000198415">
    <property type="component" value="Unassembled WGS sequence"/>
</dbReference>
<gene>
    <name evidence="1" type="ORF">SAMN06264365_13051</name>
</gene>
<dbReference type="EMBL" id="FZNR01000030">
    <property type="protein sequence ID" value="SNS95451.1"/>
    <property type="molecule type" value="Genomic_DNA"/>
</dbReference>
<dbReference type="Pfam" id="PF19860">
    <property type="entry name" value="DUF6334"/>
    <property type="match status" value="1"/>
</dbReference>
<dbReference type="InterPro" id="IPR046297">
    <property type="entry name" value="DUF6334"/>
</dbReference>
<organism evidence="1 2">
    <name type="scientific">Actinoplanes regularis</name>
    <dbReference type="NCBI Taxonomy" id="52697"/>
    <lineage>
        <taxon>Bacteria</taxon>
        <taxon>Bacillati</taxon>
        <taxon>Actinomycetota</taxon>
        <taxon>Actinomycetes</taxon>
        <taxon>Micromonosporales</taxon>
        <taxon>Micromonosporaceae</taxon>
        <taxon>Actinoplanes</taxon>
    </lineage>
</organism>
<dbReference type="AlphaFoldDB" id="A0A239IPG5"/>
<protein>
    <submittedName>
        <fullName evidence="1">Uncharacterized protein</fullName>
    </submittedName>
</protein>
<sequence length="137" mass="15761">MPSALTDLAEIVHMAYLEDPSWLVAVQFRFDQGYLQVEVDPGDDTVEVTFDPRHRPPLCHWASESVPSQMNQRYADLLGRDSVWWWVLRNQQQYEDAFQIELSTPSSTTTLQYLAMASRLHLRQVNPTPAPQSPSED</sequence>
<evidence type="ECO:0000313" key="1">
    <source>
        <dbReference type="EMBL" id="SNS95451.1"/>
    </source>
</evidence>